<organism evidence="1 2">
    <name type="scientific">Amanita muscaria (strain Koide BX008)</name>
    <dbReference type="NCBI Taxonomy" id="946122"/>
    <lineage>
        <taxon>Eukaryota</taxon>
        <taxon>Fungi</taxon>
        <taxon>Dikarya</taxon>
        <taxon>Basidiomycota</taxon>
        <taxon>Agaricomycotina</taxon>
        <taxon>Agaricomycetes</taxon>
        <taxon>Agaricomycetidae</taxon>
        <taxon>Agaricales</taxon>
        <taxon>Pluteineae</taxon>
        <taxon>Amanitaceae</taxon>
        <taxon>Amanita</taxon>
    </lineage>
</organism>
<name>A0A0C2XAE0_AMAMK</name>
<dbReference type="EMBL" id="KN818237">
    <property type="protein sequence ID" value="KIL66291.1"/>
    <property type="molecule type" value="Genomic_DNA"/>
</dbReference>
<dbReference type="OrthoDB" id="3056235at2759"/>
<reference evidence="1 2" key="1">
    <citation type="submission" date="2014-04" db="EMBL/GenBank/DDBJ databases">
        <title>Evolutionary Origins and Diversification of the Mycorrhizal Mutualists.</title>
        <authorList>
            <consortium name="DOE Joint Genome Institute"/>
            <consortium name="Mycorrhizal Genomics Consortium"/>
            <person name="Kohler A."/>
            <person name="Kuo A."/>
            <person name="Nagy L.G."/>
            <person name="Floudas D."/>
            <person name="Copeland A."/>
            <person name="Barry K.W."/>
            <person name="Cichocki N."/>
            <person name="Veneault-Fourrey C."/>
            <person name="LaButti K."/>
            <person name="Lindquist E.A."/>
            <person name="Lipzen A."/>
            <person name="Lundell T."/>
            <person name="Morin E."/>
            <person name="Murat C."/>
            <person name="Riley R."/>
            <person name="Ohm R."/>
            <person name="Sun H."/>
            <person name="Tunlid A."/>
            <person name="Henrissat B."/>
            <person name="Grigoriev I.V."/>
            <person name="Hibbett D.S."/>
            <person name="Martin F."/>
        </authorList>
    </citation>
    <scope>NUCLEOTIDE SEQUENCE [LARGE SCALE GENOMIC DNA]</scope>
    <source>
        <strain evidence="1 2">Koide BX008</strain>
    </source>
</reference>
<evidence type="ECO:0000313" key="1">
    <source>
        <dbReference type="EMBL" id="KIL66291.1"/>
    </source>
</evidence>
<keyword evidence="2" id="KW-1185">Reference proteome</keyword>
<gene>
    <name evidence="1" type="ORF">M378DRAFT_414359</name>
</gene>
<accession>A0A0C2XAE0</accession>
<dbReference type="Proteomes" id="UP000054549">
    <property type="component" value="Unassembled WGS sequence"/>
</dbReference>
<dbReference type="HOGENOM" id="CLU_037037_0_0_1"/>
<dbReference type="InParanoid" id="A0A0C2XAE0"/>
<protein>
    <submittedName>
        <fullName evidence="1">Uncharacterized protein</fullName>
    </submittedName>
</protein>
<evidence type="ECO:0000313" key="2">
    <source>
        <dbReference type="Proteomes" id="UP000054549"/>
    </source>
</evidence>
<sequence>MTGSIQSHLSTTNSQQRLRTAPASIVANADKPPDELGEQFTTVSTNLANKISAQIGFGITPALPGTGYDRDSFARVWSTLFIKWIAAVYCLLSCIVLTADCYKYLCISLDNDVVHQSSYMNGLSLPLRVSRISASKNALDLEPYLLGHPVMDQNELTACLWVKDFEDLNQLSAWTRSWPGPLSVLLSTTTIPLSTSHSDLLKRLHDLSRQLEKSRLSLHMLHVKAQNSSAPNLYLNLARLFAPTSRVVLFPAPVEYVPRTALYNALSVQNSSYPIIITTPSHATYPFSGLSPIFLRQDHNTWCTERYLANDVHVTDWRECVWQVWTESLGKAKIALIQDVPGEHSDTNGKPARIRMSSKFRSEYCDLAIRNFSFQNGDGKISLNWLKNFCAEARTSYIPLRSSEYSI</sequence>
<dbReference type="STRING" id="946122.A0A0C2XAE0"/>
<proteinExistence type="predicted"/>
<dbReference type="AlphaFoldDB" id="A0A0C2XAE0"/>